<accession>A0A166BP43</accession>
<dbReference type="AlphaFoldDB" id="A0A166BP43"/>
<proteinExistence type="predicted"/>
<evidence type="ECO:0000313" key="2">
    <source>
        <dbReference type="EMBL" id="WOG93656.1"/>
    </source>
</evidence>
<reference evidence="2" key="2">
    <citation type="submission" date="2022-03" db="EMBL/GenBank/DDBJ databases">
        <title>Draft title - Genomic analysis of global carrot germplasm unveils the trajectory of domestication and the origin of high carotenoid orange carrot.</title>
        <authorList>
            <person name="Iorizzo M."/>
            <person name="Ellison S."/>
            <person name="Senalik D."/>
            <person name="Macko-Podgorni A."/>
            <person name="Grzebelus D."/>
            <person name="Bostan H."/>
            <person name="Rolling W."/>
            <person name="Curaba J."/>
            <person name="Simon P."/>
        </authorList>
    </citation>
    <scope>NUCLEOTIDE SEQUENCE</scope>
    <source>
        <tissue evidence="2">Leaf</tissue>
    </source>
</reference>
<organism evidence="2 3">
    <name type="scientific">Daucus carota subsp. sativus</name>
    <name type="common">Carrot</name>
    <dbReference type="NCBI Taxonomy" id="79200"/>
    <lineage>
        <taxon>Eukaryota</taxon>
        <taxon>Viridiplantae</taxon>
        <taxon>Streptophyta</taxon>
        <taxon>Embryophyta</taxon>
        <taxon>Tracheophyta</taxon>
        <taxon>Spermatophyta</taxon>
        <taxon>Magnoliopsida</taxon>
        <taxon>eudicotyledons</taxon>
        <taxon>Gunneridae</taxon>
        <taxon>Pentapetalae</taxon>
        <taxon>asterids</taxon>
        <taxon>campanulids</taxon>
        <taxon>Apiales</taxon>
        <taxon>Apiaceae</taxon>
        <taxon>Apioideae</taxon>
        <taxon>Scandiceae</taxon>
        <taxon>Daucinae</taxon>
        <taxon>Daucus</taxon>
        <taxon>Daucus sect. Daucus</taxon>
    </lineage>
</organism>
<keyword evidence="3" id="KW-1185">Reference proteome</keyword>
<dbReference type="Gramene" id="KZN02688">
    <property type="protein sequence ID" value="KZN02688"/>
    <property type="gene ID" value="DCAR_011443"/>
</dbReference>
<sequence>MTVTFVTDVKTVETNAAVKGDPTATFECAVNIDDTKSKNRNGKMNRGKNGEYAKSAPRKLCNNYSSSHHLTNVCKNDVATPINAVKINGNLHRTPIMDKSMNECSDIDCMPCTTALLVVDSIPAVRTSLAVTSTLAVKAHTAFFTQTDSIVSTQPAVTQMQHPSAVLVEDDYNDDNVLISSFIKGTSKPSSSMDFSTAHTHAFRMSEGEKKKREIKEQRVSKQNERHPKCAGKRRGT</sequence>
<gene>
    <name evidence="2" type="ORF">DCAR_0312942</name>
</gene>
<protein>
    <submittedName>
        <fullName evidence="2">Uncharacterized protein</fullName>
    </submittedName>
</protein>
<name>A0A166BP43_DAUCS</name>
<evidence type="ECO:0000313" key="3">
    <source>
        <dbReference type="Proteomes" id="UP000077755"/>
    </source>
</evidence>
<reference evidence="2" key="1">
    <citation type="journal article" date="2016" name="Nat. Genet.">
        <title>A high-quality carrot genome assembly provides new insights into carotenoid accumulation and asterid genome evolution.</title>
        <authorList>
            <person name="Iorizzo M."/>
            <person name="Ellison S."/>
            <person name="Senalik D."/>
            <person name="Zeng P."/>
            <person name="Satapoomin P."/>
            <person name="Huang J."/>
            <person name="Bowman M."/>
            <person name="Iovene M."/>
            <person name="Sanseverino W."/>
            <person name="Cavagnaro P."/>
            <person name="Yildiz M."/>
            <person name="Macko-Podgorni A."/>
            <person name="Moranska E."/>
            <person name="Grzebelus E."/>
            <person name="Grzebelus D."/>
            <person name="Ashrafi H."/>
            <person name="Zheng Z."/>
            <person name="Cheng S."/>
            <person name="Spooner D."/>
            <person name="Van Deynze A."/>
            <person name="Simon P."/>
        </authorList>
    </citation>
    <scope>NUCLEOTIDE SEQUENCE</scope>
    <source>
        <tissue evidence="2">Leaf</tissue>
    </source>
</reference>
<feature type="compositionally biased region" description="Basic and acidic residues" evidence="1">
    <location>
        <begin position="204"/>
        <end position="228"/>
    </location>
</feature>
<dbReference type="Proteomes" id="UP000077755">
    <property type="component" value="Chromosome 3"/>
</dbReference>
<dbReference type="EMBL" id="CP093345">
    <property type="protein sequence ID" value="WOG93656.1"/>
    <property type="molecule type" value="Genomic_DNA"/>
</dbReference>
<evidence type="ECO:0000256" key="1">
    <source>
        <dbReference type="SAM" id="MobiDB-lite"/>
    </source>
</evidence>
<feature type="region of interest" description="Disordered" evidence="1">
    <location>
        <begin position="202"/>
        <end position="237"/>
    </location>
</feature>